<dbReference type="AlphaFoldDB" id="A0AAF0XTR4"/>
<keyword evidence="1" id="KW-0862">Zinc</keyword>
<name>A0AAF0XTR4_DAUCS</name>
<feature type="domain" description="C2H2-type" evidence="2">
    <location>
        <begin position="124"/>
        <end position="152"/>
    </location>
</feature>
<dbReference type="EMBL" id="CP093350">
    <property type="protein sequence ID" value="WOH12989.1"/>
    <property type="molecule type" value="Genomic_DNA"/>
</dbReference>
<protein>
    <recommendedName>
        <fullName evidence="2">C2H2-type domain-containing protein</fullName>
    </recommendedName>
</protein>
<keyword evidence="1" id="KW-0479">Metal-binding</keyword>
<evidence type="ECO:0000313" key="4">
    <source>
        <dbReference type="Proteomes" id="UP000077755"/>
    </source>
</evidence>
<dbReference type="PANTHER" id="PTHR35744:SF4">
    <property type="entry name" value="OS04G0464600 PROTEIN"/>
    <property type="match status" value="1"/>
</dbReference>
<dbReference type="Proteomes" id="UP000077755">
    <property type="component" value="Chromosome 8"/>
</dbReference>
<dbReference type="GO" id="GO:0008270">
    <property type="term" value="F:zinc ion binding"/>
    <property type="evidence" value="ECO:0007669"/>
    <property type="project" value="UniProtKB-KW"/>
</dbReference>
<evidence type="ECO:0000313" key="3">
    <source>
        <dbReference type="EMBL" id="WOH12989.1"/>
    </source>
</evidence>
<dbReference type="KEGG" id="dcr:108197504"/>
<proteinExistence type="predicted"/>
<dbReference type="InterPro" id="IPR013087">
    <property type="entry name" value="Znf_C2H2_type"/>
</dbReference>
<accession>A0AAF0XTR4</accession>
<reference evidence="3" key="2">
    <citation type="submission" date="2022-03" db="EMBL/GenBank/DDBJ databases">
        <title>Draft title - Genomic analysis of global carrot germplasm unveils the trajectory of domestication and the origin of high carotenoid orange carrot.</title>
        <authorList>
            <person name="Iorizzo M."/>
            <person name="Ellison S."/>
            <person name="Senalik D."/>
            <person name="Macko-Podgorni A."/>
            <person name="Grzebelus D."/>
            <person name="Bostan H."/>
            <person name="Rolling W."/>
            <person name="Curaba J."/>
            <person name="Simon P."/>
        </authorList>
    </citation>
    <scope>NUCLEOTIDE SEQUENCE</scope>
    <source>
        <tissue evidence="3">Leaf</tissue>
    </source>
</reference>
<dbReference type="PROSITE" id="PS00028">
    <property type="entry name" value="ZINC_FINGER_C2H2_1"/>
    <property type="match status" value="1"/>
</dbReference>
<evidence type="ECO:0000259" key="2">
    <source>
        <dbReference type="PROSITE" id="PS50157"/>
    </source>
</evidence>
<keyword evidence="1" id="KW-0863">Zinc-finger</keyword>
<dbReference type="PANTHER" id="PTHR35744">
    <property type="entry name" value="C2H2-TYPE DOMAIN-CONTAINING PROTEIN"/>
    <property type="match status" value="1"/>
</dbReference>
<keyword evidence="4" id="KW-1185">Reference proteome</keyword>
<reference evidence="3" key="1">
    <citation type="journal article" date="2016" name="Nat. Genet.">
        <title>A high-quality carrot genome assembly provides new insights into carotenoid accumulation and asterid genome evolution.</title>
        <authorList>
            <person name="Iorizzo M."/>
            <person name="Ellison S."/>
            <person name="Senalik D."/>
            <person name="Zeng P."/>
            <person name="Satapoomin P."/>
            <person name="Huang J."/>
            <person name="Bowman M."/>
            <person name="Iovene M."/>
            <person name="Sanseverino W."/>
            <person name="Cavagnaro P."/>
            <person name="Yildiz M."/>
            <person name="Macko-Podgorni A."/>
            <person name="Moranska E."/>
            <person name="Grzebelus E."/>
            <person name="Grzebelus D."/>
            <person name="Ashrafi H."/>
            <person name="Zheng Z."/>
            <person name="Cheng S."/>
            <person name="Spooner D."/>
            <person name="Van Deynze A."/>
            <person name="Simon P."/>
        </authorList>
    </citation>
    <scope>NUCLEOTIDE SEQUENCE</scope>
    <source>
        <tissue evidence="3">Leaf</tissue>
    </source>
</reference>
<evidence type="ECO:0000256" key="1">
    <source>
        <dbReference type="PROSITE-ProRule" id="PRU00042"/>
    </source>
</evidence>
<gene>
    <name evidence="3" type="ORF">DCAR_0832498</name>
</gene>
<sequence>MLKFVSNSAVFNFIHFNKTLQTLSPIISYQLYCHFSSTPSSNLAPSACPTNVAIFWDLNNKPPKEISLFDAAVRIKKASLTFGVVRYMAAFGNRNWLNSVKVEGNVMKGNMGNVSSGGVKVERSFCAVCGRRFYNSERLVNHFKQVHEAEQRKRVNQIESARGSRRVKLVGKFSMKMRKYKNAVRDVLNPHVGNGLSDDLKRAGFWVKAMSDKRDVAGDELGKCILNVIDMRQVECMVLVSDDPEFVSVLKEAKVRGLKTVVVGDRQDGELKRICDAAFSWKEIILGKAKKQAVSVVGHWKDRDVLKSLEWSYNPETEKTQ</sequence>
<organism evidence="3 4">
    <name type="scientific">Daucus carota subsp. sativus</name>
    <name type="common">Carrot</name>
    <dbReference type="NCBI Taxonomy" id="79200"/>
    <lineage>
        <taxon>Eukaryota</taxon>
        <taxon>Viridiplantae</taxon>
        <taxon>Streptophyta</taxon>
        <taxon>Embryophyta</taxon>
        <taxon>Tracheophyta</taxon>
        <taxon>Spermatophyta</taxon>
        <taxon>Magnoliopsida</taxon>
        <taxon>eudicotyledons</taxon>
        <taxon>Gunneridae</taxon>
        <taxon>Pentapetalae</taxon>
        <taxon>asterids</taxon>
        <taxon>campanulids</taxon>
        <taxon>Apiales</taxon>
        <taxon>Apiaceae</taxon>
        <taxon>Apioideae</taxon>
        <taxon>Scandiceae</taxon>
        <taxon>Daucinae</taxon>
        <taxon>Daucus</taxon>
        <taxon>Daucus sect. Daucus</taxon>
    </lineage>
</organism>
<dbReference type="PROSITE" id="PS50157">
    <property type="entry name" value="ZINC_FINGER_C2H2_2"/>
    <property type="match status" value="1"/>
</dbReference>